<reference evidence="1 2" key="1">
    <citation type="journal article" date="2023" name="Plants (Basel)">
        <title>Bridging the Gap: Combining Genomics and Transcriptomics Approaches to Understand Stylosanthes scabra, an Orphan Legume from the Brazilian Caatinga.</title>
        <authorList>
            <person name="Ferreira-Neto J.R.C."/>
            <person name="da Silva M.D."/>
            <person name="Binneck E."/>
            <person name="de Melo N.F."/>
            <person name="da Silva R.H."/>
            <person name="de Melo A.L.T.M."/>
            <person name="Pandolfi V."/>
            <person name="Bustamante F.O."/>
            <person name="Brasileiro-Vidal A.C."/>
            <person name="Benko-Iseppon A.M."/>
        </authorList>
    </citation>
    <scope>NUCLEOTIDE SEQUENCE [LARGE SCALE GENOMIC DNA]</scope>
    <source>
        <tissue evidence="1">Leaves</tissue>
    </source>
</reference>
<dbReference type="Proteomes" id="UP001341840">
    <property type="component" value="Unassembled WGS sequence"/>
</dbReference>
<name>A0ABU6ZGH2_9FABA</name>
<sequence length="111" mass="13034">MEEERLADIGGGGDNYDLHGRVELRVRHMVCSQEAMHMRVKNYSIRRQVGCKVQDLGIFNLGVYVYTDMRHYFRFWEVQKFIEPHTCLALGVFMVRIGPMTGLARRNLDHF</sequence>
<protein>
    <submittedName>
        <fullName evidence="1">Uncharacterized protein</fullName>
    </submittedName>
</protein>
<evidence type="ECO:0000313" key="1">
    <source>
        <dbReference type="EMBL" id="MED6221033.1"/>
    </source>
</evidence>
<organism evidence="1 2">
    <name type="scientific">Stylosanthes scabra</name>
    <dbReference type="NCBI Taxonomy" id="79078"/>
    <lineage>
        <taxon>Eukaryota</taxon>
        <taxon>Viridiplantae</taxon>
        <taxon>Streptophyta</taxon>
        <taxon>Embryophyta</taxon>
        <taxon>Tracheophyta</taxon>
        <taxon>Spermatophyta</taxon>
        <taxon>Magnoliopsida</taxon>
        <taxon>eudicotyledons</taxon>
        <taxon>Gunneridae</taxon>
        <taxon>Pentapetalae</taxon>
        <taxon>rosids</taxon>
        <taxon>fabids</taxon>
        <taxon>Fabales</taxon>
        <taxon>Fabaceae</taxon>
        <taxon>Papilionoideae</taxon>
        <taxon>50 kb inversion clade</taxon>
        <taxon>dalbergioids sensu lato</taxon>
        <taxon>Dalbergieae</taxon>
        <taxon>Pterocarpus clade</taxon>
        <taxon>Stylosanthes</taxon>
    </lineage>
</organism>
<evidence type="ECO:0000313" key="2">
    <source>
        <dbReference type="Proteomes" id="UP001341840"/>
    </source>
</evidence>
<accession>A0ABU6ZGH2</accession>
<dbReference type="EMBL" id="JASCZI010272210">
    <property type="protein sequence ID" value="MED6221033.1"/>
    <property type="molecule type" value="Genomic_DNA"/>
</dbReference>
<keyword evidence="2" id="KW-1185">Reference proteome</keyword>
<comment type="caution">
    <text evidence="1">The sequence shown here is derived from an EMBL/GenBank/DDBJ whole genome shotgun (WGS) entry which is preliminary data.</text>
</comment>
<gene>
    <name evidence="1" type="ORF">PIB30_050616</name>
</gene>
<proteinExistence type="predicted"/>